<reference evidence="2 3" key="1">
    <citation type="submission" date="2020-07" db="EMBL/GenBank/DDBJ databases">
        <title>Sequencing the genomes of 1000 actinobacteria strains.</title>
        <authorList>
            <person name="Klenk H.-P."/>
        </authorList>
    </citation>
    <scope>NUCLEOTIDE SEQUENCE [LARGE SCALE GENOMIC DNA]</scope>
    <source>
        <strain evidence="2 3">DSM 45876</strain>
    </source>
</reference>
<name>A0A7Z0BHT1_9ACTN</name>
<keyword evidence="3" id="KW-1185">Reference proteome</keyword>
<sequence>MTAPKPSPSHDRPPLSNLHPVHQHLPRRPSWLCRVCAATWPCPSARMLLRVEYGTNRVALSIYMASQLFDATADLLRLNPVPAPDPRELFDRFLAWTARSPT</sequence>
<dbReference type="Proteomes" id="UP000523545">
    <property type="component" value="Unassembled WGS sequence"/>
</dbReference>
<evidence type="ECO:0000313" key="3">
    <source>
        <dbReference type="Proteomes" id="UP000523545"/>
    </source>
</evidence>
<protein>
    <recommendedName>
        <fullName evidence="4">Flavin reductase</fullName>
    </recommendedName>
</protein>
<accession>A0A7Z0BHT1</accession>
<gene>
    <name evidence="2" type="ORF">HNR22_005429</name>
</gene>
<evidence type="ECO:0000256" key="1">
    <source>
        <dbReference type="SAM" id="MobiDB-lite"/>
    </source>
</evidence>
<feature type="region of interest" description="Disordered" evidence="1">
    <location>
        <begin position="1"/>
        <end position="21"/>
    </location>
</feature>
<dbReference type="EMBL" id="JACCHK010000001">
    <property type="protein sequence ID" value="NYH45702.1"/>
    <property type="molecule type" value="Genomic_DNA"/>
</dbReference>
<organism evidence="2 3">
    <name type="scientific">Micromonospora jinlongensis</name>
    <dbReference type="NCBI Taxonomy" id="1287877"/>
    <lineage>
        <taxon>Bacteria</taxon>
        <taxon>Bacillati</taxon>
        <taxon>Actinomycetota</taxon>
        <taxon>Actinomycetes</taxon>
        <taxon>Micromonosporales</taxon>
        <taxon>Micromonosporaceae</taxon>
        <taxon>Micromonospora</taxon>
    </lineage>
</organism>
<evidence type="ECO:0008006" key="4">
    <source>
        <dbReference type="Google" id="ProtNLM"/>
    </source>
</evidence>
<dbReference type="AlphaFoldDB" id="A0A7Z0BHT1"/>
<evidence type="ECO:0000313" key="2">
    <source>
        <dbReference type="EMBL" id="NYH45702.1"/>
    </source>
</evidence>
<comment type="caution">
    <text evidence="2">The sequence shown here is derived from an EMBL/GenBank/DDBJ whole genome shotgun (WGS) entry which is preliminary data.</text>
</comment>
<proteinExistence type="predicted"/>